<name>A0A2M7BY87_9BACT</name>
<feature type="transmembrane region" description="Helical" evidence="1">
    <location>
        <begin position="21"/>
        <end position="44"/>
    </location>
</feature>
<gene>
    <name evidence="2" type="ORF">COS47_01475</name>
</gene>
<sequence>MNLERVKKIKNIFKKLAIVSASRTFSTFLILLLLAVIIGSILYYRYVVLIERREPEPPEIGVQFKEKLYQEISETWQDYQEELNLSEFKEYPDPFQELTE</sequence>
<organism evidence="2 3">
    <name type="scientific">Candidatus Nealsonbacteria bacterium CG03_land_8_20_14_0_80_36_12</name>
    <dbReference type="NCBI Taxonomy" id="1974701"/>
    <lineage>
        <taxon>Bacteria</taxon>
        <taxon>Candidatus Nealsoniibacteriota</taxon>
    </lineage>
</organism>
<protein>
    <submittedName>
        <fullName evidence="2">Uncharacterized protein</fullName>
    </submittedName>
</protein>
<comment type="caution">
    <text evidence="2">The sequence shown here is derived from an EMBL/GenBank/DDBJ whole genome shotgun (WGS) entry which is preliminary data.</text>
</comment>
<proteinExistence type="predicted"/>
<accession>A0A2M7BY87</accession>
<dbReference type="AlphaFoldDB" id="A0A2M7BY87"/>
<keyword evidence="1" id="KW-0812">Transmembrane</keyword>
<dbReference type="EMBL" id="PEUV01000030">
    <property type="protein sequence ID" value="PIV12654.1"/>
    <property type="molecule type" value="Genomic_DNA"/>
</dbReference>
<keyword evidence="1" id="KW-1133">Transmembrane helix</keyword>
<evidence type="ECO:0000313" key="3">
    <source>
        <dbReference type="Proteomes" id="UP000230324"/>
    </source>
</evidence>
<evidence type="ECO:0000256" key="1">
    <source>
        <dbReference type="SAM" id="Phobius"/>
    </source>
</evidence>
<dbReference type="Proteomes" id="UP000230324">
    <property type="component" value="Unassembled WGS sequence"/>
</dbReference>
<keyword evidence="1" id="KW-0472">Membrane</keyword>
<evidence type="ECO:0000313" key="2">
    <source>
        <dbReference type="EMBL" id="PIV12654.1"/>
    </source>
</evidence>
<reference evidence="3" key="1">
    <citation type="submission" date="2017-09" db="EMBL/GenBank/DDBJ databases">
        <title>Depth-based differentiation of microbial function through sediment-hosted aquifers and enrichment of novel symbionts in the deep terrestrial subsurface.</title>
        <authorList>
            <person name="Probst A.J."/>
            <person name="Ladd B."/>
            <person name="Jarett J.K."/>
            <person name="Geller-Mcgrath D.E."/>
            <person name="Sieber C.M.K."/>
            <person name="Emerson J.B."/>
            <person name="Anantharaman K."/>
            <person name="Thomas B.C."/>
            <person name="Malmstrom R."/>
            <person name="Stieglmeier M."/>
            <person name="Klingl A."/>
            <person name="Woyke T."/>
            <person name="Ryan C.M."/>
            <person name="Banfield J.F."/>
        </authorList>
    </citation>
    <scope>NUCLEOTIDE SEQUENCE [LARGE SCALE GENOMIC DNA]</scope>
</reference>